<evidence type="ECO:0000313" key="3">
    <source>
        <dbReference type="Proteomes" id="UP000187059"/>
    </source>
</evidence>
<sequence>MAQRFVTKFADWVIIGVIGFLAVAFVEPVRERALAIWNTPTSMTQISENLVNLSDRLDVVSVEVRRLKQPETVFEMSTYNTRPVEGYCVSGQPCTINVRIRRLQDALSCRIVPGSIQWGFINPRADTFVSARRMDRPSGRNVGVSWEDITIRLMTPPNLEPEAYFTFEAFYTECPGMGGGDDPISFNSPRDLFEIRAE</sequence>
<keyword evidence="1" id="KW-0812">Transmembrane</keyword>
<keyword evidence="1" id="KW-1133">Transmembrane helix</keyword>
<reference evidence="2 3" key="1">
    <citation type="submission" date="2016-04" db="EMBL/GenBank/DDBJ databases">
        <title>Deep-sea bacteria in the southern Pacific.</title>
        <authorList>
            <person name="Tang K."/>
        </authorList>
    </citation>
    <scope>NUCLEOTIDE SEQUENCE [LARGE SCALE GENOMIC DNA]</scope>
    <source>
        <strain evidence="2 3">JLT2014</strain>
    </source>
</reference>
<feature type="transmembrane region" description="Helical" evidence="1">
    <location>
        <begin position="9"/>
        <end position="26"/>
    </location>
</feature>
<gene>
    <name evidence="2" type="ORF">Ga0080574_TMP2816</name>
</gene>
<proteinExistence type="predicted"/>
<accession>A0A1P8UUT7</accession>
<dbReference type="AlphaFoldDB" id="A0A1P8UUT7"/>
<keyword evidence="3" id="KW-1185">Reference proteome</keyword>
<name>A0A1P8UUT7_9RHOB</name>
<dbReference type="EMBL" id="CP015093">
    <property type="protein sequence ID" value="APZ53150.1"/>
    <property type="molecule type" value="Genomic_DNA"/>
</dbReference>
<keyword evidence="1" id="KW-0472">Membrane</keyword>
<evidence type="ECO:0000313" key="2">
    <source>
        <dbReference type="EMBL" id="APZ53150.1"/>
    </source>
</evidence>
<organism evidence="2 3">
    <name type="scientific">Salipiger abyssi</name>
    <dbReference type="NCBI Taxonomy" id="1250539"/>
    <lineage>
        <taxon>Bacteria</taxon>
        <taxon>Pseudomonadati</taxon>
        <taxon>Pseudomonadota</taxon>
        <taxon>Alphaproteobacteria</taxon>
        <taxon>Rhodobacterales</taxon>
        <taxon>Roseobacteraceae</taxon>
        <taxon>Salipiger</taxon>
    </lineage>
</organism>
<evidence type="ECO:0000256" key="1">
    <source>
        <dbReference type="SAM" id="Phobius"/>
    </source>
</evidence>
<protein>
    <submittedName>
        <fullName evidence="2">Uncharacterized protein</fullName>
    </submittedName>
</protein>
<dbReference type="Proteomes" id="UP000187059">
    <property type="component" value="Chromosome"/>
</dbReference>
<dbReference type="KEGG" id="paby:Ga0080574_TMP2816"/>